<evidence type="ECO:0000313" key="2">
    <source>
        <dbReference type="Proteomes" id="UP000008212"/>
    </source>
</evidence>
<dbReference type="KEGG" id="tde:TDE_1867"/>
<gene>
    <name evidence="1" type="ordered locus">TDE_1867</name>
</gene>
<name>Q73LJ5_TREDE</name>
<accession>Q73LJ5</accession>
<dbReference type="EMBL" id="AE017226">
    <property type="protein sequence ID" value="AAS12382.1"/>
    <property type="molecule type" value="Genomic_DNA"/>
</dbReference>
<dbReference type="HOGENOM" id="CLU_211699_0_0_12"/>
<sequence length="54" mass="6404">MSFWKDKILFQLYKEEKDTSNIKKIKKLILMITHRSSYDKIADGVFKIGKRGVL</sequence>
<dbReference type="AlphaFoldDB" id="Q73LJ5"/>
<dbReference type="Proteomes" id="UP000008212">
    <property type="component" value="Chromosome"/>
</dbReference>
<keyword evidence="2" id="KW-1185">Reference proteome</keyword>
<dbReference type="PATRIC" id="fig|243275.7.peg.1771"/>
<protein>
    <submittedName>
        <fullName evidence="1">Uncharacterized protein</fullName>
    </submittedName>
</protein>
<proteinExistence type="predicted"/>
<dbReference type="PaxDb" id="243275-TDE_1867"/>
<dbReference type="STRING" id="243275.TDE_1867"/>
<organism evidence="1 2">
    <name type="scientific">Treponema denticola (strain ATCC 35405 / DSM 14222 / CIP 103919 / JCM 8153 / KCTC 15104)</name>
    <dbReference type="NCBI Taxonomy" id="243275"/>
    <lineage>
        <taxon>Bacteria</taxon>
        <taxon>Pseudomonadati</taxon>
        <taxon>Spirochaetota</taxon>
        <taxon>Spirochaetia</taxon>
        <taxon>Spirochaetales</taxon>
        <taxon>Treponemataceae</taxon>
        <taxon>Treponema</taxon>
    </lineage>
</organism>
<evidence type="ECO:0000313" key="1">
    <source>
        <dbReference type="EMBL" id="AAS12382.1"/>
    </source>
</evidence>
<reference evidence="1 2" key="1">
    <citation type="journal article" date="2004" name="Proc. Natl. Acad. Sci. U.S.A.">
        <title>Comparison of the genome of the oral pathogen Treponema denticola with other spirochete genomes.</title>
        <authorList>
            <person name="Seshadri R."/>
            <person name="Myers G.S."/>
            <person name="Tettelin H."/>
            <person name="Eisen J.A."/>
            <person name="Heidelberg J.F."/>
            <person name="Dodson R.J."/>
            <person name="Davidsen T.M."/>
            <person name="DeBoy R.T."/>
            <person name="Fouts D.E."/>
            <person name="Haft D.H."/>
            <person name="Selengut J."/>
            <person name="Ren Q."/>
            <person name="Brinkac L.M."/>
            <person name="Madupu R."/>
            <person name="Kolonay J."/>
            <person name="Durkin S.A."/>
            <person name="Daugherty S.C."/>
            <person name="Shetty J."/>
            <person name="Shvartsbeyn A."/>
            <person name="Gebregeorgis E."/>
            <person name="Geer K."/>
            <person name="Tsegaye G."/>
            <person name="Malek J."/>
            <person name="Ayodeji B."/>
            <person name="Shatsman S."/>
            <person name="McLeod M.P."/>
            <person name="Smajs D."/>
            <person name="Howell J.K."/>
            <person name="Pal S."/>
            <person name="Amin A."/>
            <person name="Vashisth P."/>
            <person name="McNeill T.Z."/>
            <person name="Xiang Q."/>
            <person name="Sodergren E."/>
            <person name="Baca E."/>
            <person name="Weinstock G.M."/>
            <person name="Norris S.J."/>
            <person name="Fraser C.M."/>
            <person name="Paulsen I.T."/>
        </authorList>
    </citation>
    <scope>NUCLEOTIDE SEQUENCE [LARGE SCALE GENOMIC DNA]</scope>
    <source>
        <strain evidence="2">ATCC 35405 / DSM 14222 / CIP 103919 / JCM 8153 / KCTC 15104</strain>
    </source>
</reference>